<protein>
    <submittedName>
        <fullName evidence="2">Uncharacterized protein</fullName>
    </submittedName>
</protein>
<evidence type="ECO:0000256" key="1">
    <source>
        <dbReference type="SAM" id="MobiDB-lite"/>
    </source>
</evidence>
<dbReference type="EMBL" id="KQ461108">
    <property type="protein sequence ID" value="KPJ08978.1"/>
    <property type="molecule type" value="Genomic_DNA"/>
</dbReference>
<name>A0A194QTX0_PAPMA</name>
<dbReference type="InParanoid" id="A0A194QTX0"/>
<dbReference type="AlphaFoldDB" id="A0A194QTX0"/>
<feature type="compositionally biased region" description="Basic and acidic residues" evidence="1">
    <location>
        <begin position="132"/>
        <end position="149"/>
    </location>
</feature>
<accession>A0A194QTX0</accession>
<proteinExistence type="predicted"/>
<reference evidence="2 3" key="1">
    <citation type="journal article" date="2015" name="Nat. Commun.">
        <title>Outbred genome sequencing and CRISPR/Cas9 gene editing in butterflies.</title>
        <authorList>
            <person name="Li X."/>
            <person name="Fan D."/>
            <person name="Zhang W."/>
            <person name="Liu G."/>
            <person name="Zhang L."/>
            <person name="Zhao L."/>
            <person name="Fang X."/>
            <person name="Chen L."/>
            <person name="Dong Y."/>
            <person name="Chen Y."/>
            <person name="Ding Y."/>
            <person name="Zhao R."/>
            <person name="Feng M."/>
            <person name="Zhu Y."/>
            <person name="Feng Y."/>
            <person name="Jiang X."/>
            <person name="Zhu D."/>
            <person name="Xiang H."/>
            <person name="Feng X."/>
            <person name="Li S."/>
            <person name="Wang J."/>
            <person name="Zhang G."/>
            <person name="Kronforst M.R."/>
            <person name="Wang W."/>
        </authorList>
    </citation>
    <scope>NUCLEOTIDE SEQUENCE [LARGE SCALE GENOMIC DNA]</scope>
    <source>
        <strain evidence="2">Ya'a_city_454_Pm</strain>
        <tissue evidence="2">Whole body</tissue>
    </source>
</reference>
<dbReference type="Proteomes" id="UP000053240">
    <property type="component" value="Unassembled WGS sequence"/>
</dbReference>
<gene>
    <name evidence="2" type="ORF">RR48_15119</name>
</gene>
<sequence length="222" mass="25860">MNNPEENIEKLTNSDNFQILKFEITIHISASNLSEVLKETDPEGREKPEFQTKDAKREYRGHLRRPWASGILEEMQMCCRPLIINSSRSCYNNIWNGLGRPVKHKVHVPFPLFSYKEIMGRGSGFDGVGDALEGKDNRKPGTEDTRTEENKNEIFEDLLSETESEDTERESNRHNEEVDYLRRSKKIIKHIPIHLKDYKLLTETLKEGQNWEKAINSEKESL</sequence>
<evidence type="ECO:0000313" key="2">
    <source>
        <dbReference type="EMBL" id="KPJ08978.1"/>
    </source>
</evidence>
<organism evidence="2 3">
    <name type="scientific">Papilio machaon</name>
    <name type="common">Old World swallowtail butterfly</name>
    <dbReference type="NCBI Taxonomy" id="76193"/>
    <lineage>
        <taxon>Eukaryota</taxon>
        <taxon>Metazoa</taxon>
        <taxon>Ecdysozoa</taxon>
        <taxon>Arthropoda</taxon>
        <taxon>Hexapoda</taxon>
        <taxon>Insecta</taxon>
        <taxon>Pterygota</taxon>
        <taxon>Neoptera</taxon>
        <taxon>Endopterygota</taxon>
        <taxon>Lepidoptera</taxon>
        <taxon>Glossata</taxon>
        <taxon>Ditrysia</taxon>
        <taxon>Papilionoidea</taxon>
        <taxon>Papilionidae</taxon>
        <taxon>Papilioninae</taxon>
        <taxon>Papilio</taxon>
    </lineage>
</organism>
<evidence type="ECO:0000313" key="3">
    <source>
        <dbReference type="Proteomes" id="UP000053240"/>
    </source>
</evidence>
<keyword evidence="3" id="KW-1185">Reference proteome</keyword>
<feature type="region of interest" description="Disordered" evidence="1">
    <location>
        <begin position="127"/>
        <end position="149"/>
    </location>
</feature>